<evidence type="ECO:0000313" key="2">
    <source>
        <dbReference type="Proteomes" id="UP000199032"/>
    </source>
</evidence>
<dbReference type="AlphaFoldDB" id="A0A0S4LKZ5"/>
<evidence type="ECO:0008006" key="3">
    <source>
        <dbReference type="Google" id="ProtNLM"/>
    </source>
</evidence>
<sequence length="406" mass="45228">MAWAVGVCIIIIIGSVISIGRGIGETVTRLSNGLADSTDQPAHPDSRLTKSCNLVRGGENMTTVTAEQPLTEYLFSLHGTQIRYVTASPWLAAPVNEFLRHFRQEVRCPSIPLTLYFHAVEHRADIPVTISSSARQLAVNMGVAGVDCPETDLPYEVILDGERLIADFFNVGVLVVDSVQGRADGYLINPQMMPESLIEYLFHIALIELLRRRGLYTIHATALEKNGRGVLIPGNSGRGKTTSFISLLRSGYRYLSDDHPLLRDVGTHVDLLPFPIKINVTEQTVEFFPELRTAPAQVLQPRFPKRAFHAEDVYSTSIGECCRPALVLFPHVIDAPHSHLELLPKSRALEMLLPQALLVYDSEVARREFQVLAKLVQQVDSYRLHFGRDILELPQLITPLLEGETR</sequence>
<keyword evidence="2" id="KW-1185">Reference proteome</keyword>
<gene>
    <name evidence="1" type="ORF">COMA1_40464</name>
</gene>
<reference evidence="1 2" key="1">
    <citation type="submission" date="2015-10" db="EMBL/GenBank/DDBJ databases">
        <authorList>
            <person name="Gilbert D.G."/>
        </authorList>
    </citation>
    <scope>NUCLEOTIDE SEQUENCE [LARGE SCALE GENOMIC DNA]</scope>
    <source>
        <strain evidence="1">COMA1</strain>
    </source>
</reference>
<accession>A0A0S4LKZ5</accession>
<dbReference type="EMBL" id="CZQA01000010">
    <property type="protein sequence ID" value="CUS38204.1"/>
    <property type="molecule type" value="Genomic_DNA"/>
</dbReference>
<name>A0A0S4LKZ5_9BACT</name>
<dbReference type="STRING" id="1742972.COMA1_40464"/>
<proteinExistence type="predicted"/>
<dbReference type="SUPFAM" id="SSF53795">
    <property type="entry name" value="PEP carboxykinase-like"/>
    <property type="match status" value="1"/>
</dbReference>
<protein>
    <recommendedName>
        <fullName evidence="3">HPr kinase</fullName>
    </recommendedName>
</protein>
<dbReference type="Gene3D" id="3.40.50.300">
    <property type="entry name" value="P-loop containing nucleotide triphosphate hydrolases"/>
    <property type="match status" value="1"/>
</dbReference>
<dbReference type="InterPro" id="IPR027417">
    <property type="entry name" value="P-loop_NTPase"/>
</dbReference>
<evidence type="ECO:0000313" key="1">
    <source>
        <dbReference type="EMBL" id="CUS38204.1"/>
    </source>
</evidence>
<organism evidence="1 2">
    <name type="scientific">Candidatus Nitrospira nitrosa</name>
    <dbReference type="NCBI Taxonomy" id="1742972"/>
    <lineage>
        <taxon>Bacteria</taxon>
        <taxon>Pseudomonadati</taxon>
        <taxon>Nitrospirota</taxon>
        <taxon>Nitrospiria</taxon>
        <taxon>Nitrospirales</taxon>
        <taxon>Nitrospiraceae</taxon>
        <taxon>Nitrospira</taxon>
    </lineage>
</organism>
<dbReference type="Proteomes" id="UP000199032">
    <property type="component" value="Unassembled WGS sequence"/>
</dbReference>